<evidence type="ECO:0000256" key="3">
    <source>
        <dbReference type="ARBA" id="ARBA00023239"/>
    </source>
</evidence>
<dbReference type="PANTHER" id="PTHR48078">
    <property type="entry name" value="THREONINE DEHYDRATASE, MITOCHONDRIAL-RELATED"/>
    <property type="match status" value="1"/>
</dbReference>
<dbReference type="GO" id="GO:0009097">
    <property type="term" value="P:isoleucine biosynthetic process"/>
    <property type="evidence" value="ECO:0007669"/>
    <property type="project" value="TreeGrafter"/>
</dbReference>
<dbReference type="InterPro" id="IPR050147">
    <property type="entry name" value="Ser/Thr_Dehydratase"/>
</dbReference>
<comment type="cofactor">
    <cofactor evidence="1">
        <name>pyridoxal 5'-phosphate</name>
        <dbReference type="ChEBI" id="CHEBI:597326"/>
    </cofactor>
</comment>
<dbReference type="PANTHER" id="PTHR48078:SF6">
    <property type="entry name" value="L-THREONINE DEHYDRATASE CATABOLIC TDCB"/>
    <property type="match status" value="1"/>
</dbReference>
<evidence type="ECO:0000256" key="2">
    <source>
        <dbReference type="ARBA" id="ARBA00022898"/>
    </source>
</evidence>
<dbReference type="OrthoDB" id="7773036at2759"/>
<evidence type="ECO:0000313" key="6">
    <source>
        <dbReference type="Proteomes" id="UP000324800"/>
    </source>
</evidence>
<dbReference type="Proteomes" id="UP000324800">
    <property type="component" value="Unassembled WGS sequence"/>
</dbReference>
<comment type="caution">
    <text evidence="5">The sequence shown here is derived from an EMBL/GenBank/DDBJ whole genome shotgun (WGS) entry which is preliminary data.</text>
</comment>
<dbReference type="EMBL" id="SNRW01003850">
    <property type="protein sequence ID" value="KAA6388782.1"/>
    <property type="molecule type" value="Genomic_DNA"/>
</dbReference>
<keyword evidence="2" id="KW-0663">Pyridoxal phosphate</keyword>
<reference evidence="5 6" key="1">
    <citation type="submission" date="2019-03" db="EMBL/GenBank/DDBJ databases">
        <title>Single cell metagenomics reveals metabolic interactions within the superorganism composed of flagellate Streblomastix strix and complex community of Bacteroidetes bacteria on its surface.</title>
        <authorList>
            <person name="Treitli S.C."/>
            <person name="Kolisko M."/>
            <person name="Husnik F."/>
            <person name="Keeling P."/>
            <person name="Hampl V."/>
        </authorList>
    </citation>
    <scope>NUCLEOTIDE SEQUENCE [LARGE SCALE GENOMIC DNA]</scope>
    <source>
        <strain evidence="5">ST1C</strain>
    </source>
</reference>
<dbReference type="Gene3D" id="3.40.50.1100">
    <property type="match status" value="2"/>
</dbReference>
<dbReference type="AlphaFoldDB" id="A0A5J4W256"/>
<dbReference type="GO" id="GO:0003941">
    <property type="term" value="F:L-serine ammonia-lyase activity"/>
    <property type="evidence" value="ECO:0007669"/>
    <property type="project" value="TreeGrafter"/>
</dbReference>
<evidence type="ECO:0000256" key="1">
    <source>
        <dbReference type="ARBA" id="ARBA00001933"/>
    </source>
</evidence>
<proteinExistence type="predicted"/>
<evidence type="ECO:0000259" key="4">
    <source>
        <dbReference type="Pfam" id="PF00291"/>
    </source>
</evidence>
<accession>A0A5J4W256</accession>
<dbReference type="GO" id="GO:0006567">
    <property type="term" value="P:L-threonine catabolic process"/>
    <property type="evidence" value="ECO:0007669"/>
    <property type="project" value="TreeGrafter"/>
</dbReference>
<dbReference type="Pfam" id="PF00291">
    <property type="entry name" value="PALP"/>
    <property type="match status" value="2"/>
</dbReference>
<dbReference type="GO" id="GO:0004794">
    <property type="term" value="F:threonine deaminase activity"/>
    <property type="evidence" value="ECO:0007669"/>
    <property type="project" value="TreeGrafter"/>
</dbReference>
<gene>
    <name evidence="5" type="ORF">EZS28_015689</name>
</gene>
<sequence>MDEKMILGCSCSVCGQNYTHTQADTTFVCPKDGGNLNFIYNYAELRSSIQRSGFGKGGMWRYLPLLPIPKNSPIPPLIAGDTPLQHISVSATHQLFGQDGAVIDLFIKDEGKNPTGSLKDRASALVVSKALSEKKEIITTASTGNAAAALSGMCASVNLPCIIFVPSSAPPAKIAQLQTFGARVFLVKGDYDQAFDLCMECSNKFGWYNRSTGYNPYTSEGKKTVSYEICEQLASYIIARTQPGSINACPIFSEPSHSSQITVHQLAGANFASPDWIVVSVGDGNIISGVWSGLKDLFALGIISALPHILAVQAEGSNYIKQALDNDGGPLEWHKHPPIHSSTVADSISADQPKDRVRACIAIRDSGGSCITVSDEEILNEIPNLGKATGIFAEPAASCAVAGLRKALHQRIITSIKEEEPSTVALIITGSGLKDIASAQRAINSNKDLINSSTFTVDISVEQVESFIINQKH</sequence>
<feature type="domain" description="Tryptophan synthase beta chain-like PALP" evidence="4">
    <location>
        <begin position="80"/>
        <end position="234"/>
    </location>
</feature>
<name>A0A5J4W256_9EUKA</name>
<dbReference type="InterPro" id="IPR001926">
    <property type="entry name" value="TrpB-like_PALP"/>
</dbReference>
<evidence type="ECO:0000313" key="5">
    <source>
        <dbReference type="EMBL" id="KAA6388782.1"/>
    </source>
</evidence>
<feature type="domain" description="Tryptophan synthase beta chain-like PALP" evidence="4">
    <location>
        <begin position="272"/>
        <end position="430"/>
    </location>
</feature>
<protein>
    <submittedName>
        <fullName evidence="5">Threonine synthase</fullName>
    </submittedName>
</protein>
<dbReference type="GO" id="GO:0006565">
    <property type="term" value="P:L-serine catabolic process"/>
    <property type="evidence" value="ECO:0007669"/>
    <property type="project" value="TreeGrafter"/>
</dbReference>
<dbReference type="SUPFAM" id="SSF53686">
    <property type="entry name" value="Tryptophan synthase beta subunit-like PLP-dependent enzymes"/>
    <property type="match status" value="1"/>
</dbReference>
<organism evidence="5 6">
    <name type="scientific">Streblomastix strix</name>
    <dbReference type="NCBI Taxonomy" id="222440"/>
    <lineage>
        <taxon>Eukaryota</taxon>
        <taxon>Metamonada</taxon>
        <taxon>Preaxostyla</taxon>
        <taxon>Oxymonadida</taxon>
        <taxon>Streblomastigidae</taxon>
        <taxon>Streblomastix</taxon>
    </lineage>
</organism>
<keyword evidence="3" id="KW-0456">Lyase</keyword>
<dbReference type="InterPro" id="IPR036052">
    <property type="entry name" value="TrpB-like_PALP_sf"/>
</dbReference>